<keyword evidence="1" id="KW-0067">ATP-binding</keyword>
<dbReference type="Proteomes" id="UP001141259">
    <property type="component" value="Unassembled WGS sequence"/>
</dbReference>
<keyword evidence="4" id="KW-1185">Reference proteome</keyword>
<proteinExistence type="predicted"/>
<dbReference type="SUPFAM" id="SSF56059">
    <property type="entry name" value="Glutathione synthetase ATP-binding domain-like"/>
    <property type="match status" value="1"/>
</dbReference>
<name>A0A9X2VRJ8_9PSEU</name>
<dbReference type="PANTHER" id="PTHR39217">
    <property type="match status" value="1"/>
</dbReference>
<dbReference type="GO" id="GO:0005524">
    <property type="term" value="F:ATP binding"/>
    <property type="evidence" value="ECO:0007669"/>
    <property type="project" value="UniProtKB-UniRule"/>
</dbReference>
<comment type="caution">
    <text evidence="3">The sequence shown here is derived from an EMBL/GenBank/DDBJ whole genome shotgun (WGS) entry which is preliminary data.</text>
</comment>
<dbReference type="InterPro" id="IPR053191">
    <property type="entry name" value="DcsG_Biosynth_Enzyme"/>
</dbReference>
<reference evidence="3" key="1">
    <citation type="submission" date="2022-08" db="EMBL/GenBank/DDBJ databases">
        <authorList>
            <person name="Tistechok S."/>
            <person name="Samborskyy M."/>
            <person name="Roman I."/>
        </authorList>
    </citation>
    <scope>NUCLEOTIDE SEQUENCE</scope>
    <source>
        <strain evidence="3">DSM 103496</strain>
    </source>
</reference>
<keyword evidence="1" id="KW-0547">Nucleotide-binding</keyword>
<evidence type="ECO:0000313" key="3">
    <source>
        <dbReference type="EMBL" id="MCS7481521.1"/>
    </source>
</evidence>
<feature type="domain" description="ATP-grasp" evidence="2">
    <location>
        <begin position="90"/>
        <end position="285"/>
    </location>
</feature>
<evidence type="ECO:0000259" key="2">
    <source>
        <dbReference type="PROSITE" id="PS50975"/>
    </source>
</evidence>
<gene>
    <name evidence="3" type="ORF">NZH93_32095</name>
</gene>
<evidence type="ECO:0000256" key="1">
    <source>
        <dbReference type="PROSITE-ProRule" id="PRU00409"/>
    </source>
</evidence>
<sequence>MKAYLVSCAELPTSDGDDDALVDALADVGVHAEWAPWDSSADFASADLVVLRSPWDYTDRLDEFLTWCATVPNLANPLPVIRWNTDKSYMVELADAGVPIVPTTLLHPGDRPQWPTGEFVVKPAVGAGSKGALRVAAGDHAAADAHWESLGVKALLQPYQSAVDNHGETAMVYFGGQYSHAFTKSAMLTDESRLDPSGTFIVERLSPATPDAPHRRVAEDTLDAAATLLGLHRADLLYARVDLVTGSHGEPLLLELELAEPSLGFRQTDHTAPMRFASAIRAALATR</sequence>
<accession>A0A9X2VRJ8</accession>
<evidence type="ECO:0000313" key="4">
    <source>
        <dbReference type="Proteomes" id="UP001141259"/>
    </source>
</evidence>
<protein>
    <recommendedName>
        <fullName evidence="2">ATP-grasp domain-containing protein</fullName>
    </recommendedName>
</protein>
<dbReference type="EMBL" id="JANYMP010000018">
    <property type="protein sequence ID" value="MCS7481521.1"/>
    <property type="molecule type" value="Genomic_DNA"/>
</dbReference>
<dbReference type="PANTHER" id="PTHR39217:SF1">
    <property type="entry name" value="GLUTATHIONE SYNTHETASE"/>
    <property type="match status" value="1"/>
</dbReference>
<dbReference type="InterPro" id="IPR011761">
    <property type="entry name" value="ATP-grasp"/>
</dbReference>
<dbReference type="AlphaFoldDB" id="A0A9X2VRJ8"/>
<dbReference type="GO" id="GO:0046872">
    <property type="term" value="F:metal ion binding"/>
    <property type="evidence" value="ECO:0007669"/>
    <property type="project" value="InterPro"/>
</dbReference>
<organism evidence="3 4">
    <name type="scientific">Umezawaea endophytica</name>
    <dbReference type="NCBI Taxonomy" id="1654476"/>
    <lineage>
        <taxon>Bacteria</taxon>
        <taxon>Bacillati</taxon>
        <taxon>Actinomycetota</taxon>
        <taxon>Actinomycetes</taxon>
        <taxon>Pseudonocardiales</taxon>
        <taxon>Pseudonocardiaceae</taxon>
        <taxon>Umezawaea</taxon>
    </lineage>
</organism>
<dbReference type="PROSITE" id="PS50975">
    <property type="entry name" value="ATP_GRASP"/>
    <property type="match status" value="1"/>
</dbReference>
<dbReference type="RefSeq" id="WP_259627007.1">
    <property type="nucleotide sequence ID" value="NZ_JANYMP010000018.1"/>
</dbReference>